<organism evidence="3 4">
    <name type="scientific">Rugosimonospora acidiphila</name>
    <dbReference type="NCBI Taxonomy" id="556531"/>
    <lineage>
        <taxon>Bacteria</taxon>
        <taxon>Bacillati</taxon>
        <taxon>Actinomycetota</taxon>
        <taxon>Actinomycetes</taxon>
        <taxon>Micromonosporales</taxon>
        <taxon>Micromonosporaceae</taxon>
        <taxon>Rugosimonospora</taxon>
    </lineage>
</organism>
<keyword evidence="2" id="KW-1133">Transmembrane helix</keyword>
<dbReference type="Proteomes" id="UP001501570">
    <property type="component" value="Unassembled WGS sequence"/>
</dbReference>
<keyword evidence="4" id="KW-1185">Reference proteome</keyword>
<sequence>MARWKRIFNVTNIPLIVATVASLSVGLLDVYGKFDQQSVPTVILFSMSALTIGLLVDRTAYFERIENAIASARPNSESHGVFATYLGRNELPTYRELVTHCREQIMVMSIDLGETATRYMDYLAEAAATRRRVQLMAFDPDSSEISLVAKLRGMSDVDLRSHIRTSLNNIEQHKTRLPEWQRDYIQVRVFDWTPTWGGIAIDPGLPTGRILFDVFQYRVGKALWPEIELRGTEGDGALYYHYARTYNQAWQDATPWPKTASTTPLPAAEAAQRGQASDQTHGHAQKG</sequence>
<gene>
    <name evidence="3" type="ORF">GCM10023322_82000</name>
</gene>
<comment type="caution">
    <text evidence="3">The sequence shown here is derived from an EMBL/GenBank/DDBJ whole genome shotgun (WGS) entry which is preliminary data.</text>
</comment>
<accession>A0ABP9SVT9</accession>
<proteinExistence type="predicted"/>
<feature type="region of interest" description="Disordered" evidence="1">
    <location>
        <begin position="255"/>
        <end position="287"/>
    </location>
</feature>
<feature type="transmembrane region" description="Helical" evidence="2">
    <location>
        <begin position="38"/>
        <end position="56"/>
    </location>
</feature>
<evidence type="ECO:0000256" key="1">
    <source>
        <dbReference type="SAM" id="MobiDB-lite"/>
    </source>
</evidence>
<evidence type="ECO:0000313" key="4">
    <source>
        <dbReference type="Proteomes" id="UP001501570"/>
    </source>
</evidence>
<feature type="transmembrane region" description="Helical" evidence="2">
    <location>
        <begin position="12"/>
        <end position="32"/>
    </location>
</feature>
<reference evidence="4" key="1">
    <citation type="journal article" date="2019" name="Int. J. Syst. Evol. Microbiol.">
        <title>The Global Catalogue of Microorganisms (GCM) 10K type strain sequencing project: providing services to taxonomists for standard genome sequencing and annotation.</title>
        <authorList>
            <consortium name="The Broad Institute Genomics Platform"/>
            <consortium name="The Broad Institute Genome Sequencing Center for Infectious Disease"/>
            <person name="Wu L."/>
            <person name="Ma J."/>
        </authorList>
    </citation>
    <scope>NUCLEOTIDE SEQUENCE [LARGE SCALE GENOMIC DNA]</scope>
    <source>
        <strain evidence="4">JCM 18304</strain>
    </source>
</reference>
<keyword evidence="2" id="KW-0812">Transmembrane</keyword>
<evidence type="ECO:0000256" key="2">
    <source>
        <dbReference type="SAM" id="Phobius"/>
    </source>
</evidence>
<evidence type="ECO:0000313" key="3">
    <source>
        <dbReference type="EMBL" id="GAA5201632.1"/>
    </source>
</evidence>
<keyword evidence="2" id="KW-0472">Membrane</keyword>
<name>A0ABP9SVT9_9ACTN</name>
<protein>
    <submittedName>
        <fullName evidence="3">Uncharacterized protein</fullName>
    </submittedName>
</protein>
<dbReference type="RefSeq" id="WP_345639152.1">
    <property type="nucleotide sequence ID" value="NZ_BAABJQ010000052.1"/>
</dbReference>
<dbReference type="EMBL" id="BAABJQ010000052">
    <property type="protein sequence ID" value="GAA5201632.1"/>
    <property type="molecule type" value="Genomic_DNA"/>
</dbReference>